<evidence type="ECO:0000313" key="2">
    <source>
        <dbReference type="Proteomes" id="UP000177698"/>
    </source>
</evidence>
<dbReference type="Gene3D" id="1.10.1270.10">
    <property type="entry name" value="TrpR-like"/>
    <property type="match status" value="1"/>
</dbReference>
<dbReference type="Proteomes" id="UP000177698">
    <property type="component" value="Unassembled WGS sequence"/>
</dbReference>
<dbReference type="InterPro" id="IPR038116">
    <property type="entry name" value="TrpR-like_sf"/>
</dbReference>
<comment type="caution">
    <text evidence="1">The sequence shown here is derived from an EMBL/GenBank/DDBJ whole genome shotgun (WGS) entry which is preliminary data.</text>
</comment>
<protein>
    <recommendedName>
        <fullName evidence="3">DNA-binding transcriptional regulator</fullName>
    </recommendedName>
</protein>
<proteinExistence type="predicted"/>
<dbReference type="PIRSF" id="PIRSF012508">
    <property type="entry name" value="YerC"/>
    <property type="match status" value="1"/>
</dbReference>
<dbReference type="NCBIfam" id="TIGR02531">
    <property type="entry name" value="yecD_yerC"/>
    <property type="match status" value="1"/>
</dbReference>
<dbReference type="InterPro" id="IPR010921">
    <property type="entry name" value="Trp_repressor/repl_initiator"/>
</dbReference>
<sequence>MSVRLKTRFASNESFSPRNEKEKALVRAFLKLKNEKEVANFVRDLMTLPEIEEFANRLEIAILLLEGGSYQRIAKKIGVSTTTVTRVAHWLYKGCGGYQKVLKG</sequence>
<dbReference type="PANTHER" id="PTHR40080">
    <property type="entry name" value="LMO1763 PROTEIN"/>
    <property type="match status" value="1"/>
</dbReference>
<dbReference type="SUPFAM" id="SSF48295">
    <property type="entry name" value="TrpR-like"/>
    <property type="match status" value="1"/>
</dbReference>
<dbReference type="Pfam" id="PF01371">
    <property type="entry name" value="Trp_repressor"/>
    <property type="match status" value="1"/>
</dbReference>
<dbReference type="AlphaFoldDB" id="A0A1F7IEL9"/>
<evidence type="ECO:0008006" key="3">
    <source>
        <dbReference type="Google" id="ProtNLM"/>
    </source>
</evidence>
<accession>A0A1F7IEL9</accession>
<name>A0A1F7IEL9_9BACT</name>
<dbReference type="InterPro" id="IPR013368">
    <property type="entry name" value="YecD_YerC"/>
</dbReference>
<organism evidence="1 2">
    <name type="scientific">Candidatus Roizmanbacteria bacterium RIFCSPLOWO2_01_FULL_37_12</name>
    <dbReference type="NCBI Taxonomy" id="1802056"/>
    <lineage>
        <taxon>Bacteria</taxon>
        <taxon>Candidatus Roizmaniibacteriota</taxon>
    </lineage>
</organism>
<dbReference type="GO" id="GO:0043565">
    <property type="term" value="F:sequence-specific DNA binding"/>
    <property type="evidence" value="ECO:0007669"/>
    <property type="project" value="InterPro"/>
</dbReference>
<dbReference type="STRING" id="1802056.A2954_03750"/>
<dbReference type="InterPro" id="IPR000831">
    <property type="entry name" value="Trp_repress"/>
</dbReference>
<reference evidence="1 2" key="1">
    <citation type="journal article" date="2016" name="Nat. Commun.">
        <title>Thousands of microbial genomes shed light on interconnected biogeochemical processes in an aquifer system.</title>
        <authorList>
            <person name="Anantharaman K."/>
            <person name="Brown C.T."/>
            <person name="Hug L.A."/>
            <person name="Sharon I."/>
            <person name="Castelle C.J."/>
            <person name="Probst A.J."/>
            <person name="Thomas B.C."/>
            <person name="Singh A."/>
            <person name="Wilkins M.J."/>
            <person name="Karaoz U."/>
            <person name="Brodie E.L."/>
            <person name="Williams K.H."/>
            <person name="Hubbard S.S."/>
            <person name="Banfield J.F."/>
        </authorList>
    </citation>
    <scope>NUCLEOTIDE SEQUENCE [LARGE SCALE GENOMIC DNA]</scope>
</reference>
<dbReference type="GO" id="GO:0003700">
    <property type="term" value="F:DNA-binding transcription factor activity"/>
    <property type="evidence" value="ECO:0007669"/>
    <property type="project" value="InterPro"/>
</dbReference>
<dbReference type="PANTHER" id="PTHR40080:SF1">
    <property type="entry name" value="TRPR-LIKE PROTEIN YERC_YECD"/>
    <property type="match status" value="1"/>
</dbReference>
<gene>
    <name evidence="1" type="ORF">A2954_03750</name>
</gene>
<dbReference type="EMBL" id="MGAG01000009">
    <property type="protein sequence ID" value="OGK41802.1"/>
    <property type="molecule type" value="Genomic_DNA"/>
</dbReference>
<evidence type="ECO:0000313" key="1">
    <source>
        <dbReference type="EMBL" id="OGK41802.1"/>
    </source>
</evidence>